<evidence type="ECO:0000313" key="4">
    <source>
        <dbReference type="Proteomes" id="UP000677234"/>
    </source>
</evidence>
<dbReference type="EMBL" id="CP066308">
    <property type="protein sequence ID" value="QQE74619.1"/>
    <property type="molecule type" value="Genomic_DNA"/>
</dbReference>
<reference evidence="2" key="2">
    <citation type="submission" date="2021-04" db="EMBL/GenBank/DDBJ databases">
        <title>Brevibacillus composti FJAT-54423, complete genome.</title>
        <authorList>
            <person name="Tang R."/>
        </authorList>
    </citation>
    <scope>NUCLEOTIDE SEQUENCE</scope>
    <source>
        <strain evidence="2">FJAT-54424</strain>
    </source>
</reference>
<evidence type="ECO:0000313" key="3">
    <source>
        <dbReference type="Proteomes" id="UP000595847"/>
    </source>
</evidence>
<keyword evidence="4" id="KW-1185">Reference proteome</keyword>
<evidence type="ECO:0000313" key="1">
    <source>
        <dbReference type="EMBL" id="QQE74619.1"/>
    </source>
</evidence>
<dbReference type="KEGG" id="bcop:JD108_01010"/>
<sequence>MSKILAVLGLMVVVLPLTVNLLLTGPDNLMAVCMQFFGKLLEQVTRFGTG</sequence>
<proteinExistence type="predicted"/>
<accession>A0A7T5EL47</accession>
<evidence type="ECO:0000313" key="2">
    <source>
        <dbReference type="EMBL" id="QUO41702.1"/>
    </source>
</evidence>
<dbReference type="AlphaFoldDB" id="A0A7T5EL47"/>
<dbReference type="Proteomes" id="UP000677234">
    <property type="component" value="Chromosome"/>
</dbReference>
<gene>
    <name evidence="1" type="ORF">JD108_01010</name>
    <name evidence="2" type="ORF">KDJ56_01010</name>
</gene>
<dbReference type="EMBL" id="CP073708">
    <property type="protein sequence ID" value="QUO41702.1"/>
    <property type="molecule type" value="Genomic_DNA"/>
</dbReference>
<protein>
    <submittedName>
        <fullName evidence="1">Uncharacterized protein</fullName>
    </submittedName>
</protein>
<reference evidence="1 3" key="1">
    <citation type="submission" date="2020-12" db="EMBL/GenBank/DDBJ databases">
        <title>strain FJAT-54423T represents a novel species of the genus Brevibacillus.</title>
        <authorList>
            <person name="Tang R."/>
        </authorList>
    </citation>
    <scope>NUCLEOTIDE SEQUENCE [LARGE SCALE GENOMIC DNA]</scope>
    <source>
        <strain evidence="1 3">FJAT-54423</strain>
    </source>
</reference>
<name>A0A7T5EL47_9BACL</name>
<organism evidence="1 3">
    <name type="scientific">Brevibacillus composti</name>
    <dbReference type="NCBI Taxonomy" id="2796470"/>
    <lineage>
        <taxon>Bacteria</taxon>
        <taxon>Bacillati</taxon>
        <taxon>Bacillota</taxon>
        <taxon>Bacilli</taxon>
        <taxon>Bacillales</taxon>
        <taxon>Paenibacillaceae</taxon>
        <taxon>Brevibacillus</taxon>
    </lineage>
</organism>
<dbReference type="RefSeq" id="WP_198828195.1">
    <property type="nucleotide sequence ID" value="NZ_CP066308.1"/>
</dbReference>
<dbReference type="Proteomes" id="UP000595847">
    <property type="component" value="Chromosome"/>
</dbReference>